<feature type="active site" description="Nucleophile" evidence="3">
    <location>
        <position position="104"/>
    </location>
</feature>
<keyword evidence="7" id="KW-0328">Glycosyltransferase</keyword>
<dbReference type="EMBL" id="PSQE01000002">
    <property type="protein sequence ID" value="RHN73920.1"/>
    <property type="molecule type" value="Genomic_DNA"/>
</dbReference>
<dbReference type="Gramene" id="rna9820">
    <property type="protein sequence ID" value="RHN73920.1"/>
    <property type="gene ID" value="gene9820"/>
</dbReference>
<dbReference type="GO" id="GO:0010411">
    <property type="term" value="P:xyloglucan metabolic process"/>
    <property type="evidence" value="ECO:0007669"/>
    <property type="project" value="InterPro"/>
</dbReference>
<dbReference type="Proteomes" id="UP000265566">
    <property type="component" value="Chromosome 2"/>
</dbReference>
<dbReference type="Pfam" id="PF00722">
    <property type="entry name" value="Glyco_hydro_16"/>
    <property type="match status" value="1"/>
</dbReference>
<gene>
    <name evidence="8" type="primary">11411657</name>
    <name evidence="6" type="ordered locus">MTR_2g049130</name>
    <name evidence="7" type="ORF">MtrunA17_Chr2g0303861</name>
</gene>
<feature type="signal peptide" evidence="4">
    <location>
        <begin position="1"/>
        <end position="21"/>
    </location>
</feature>
<dbReference type="eggNOG" id="ENOG502SM43">
    <property type="taxonomic scope" value="Eukaryota"/>
</dbReference>
<keyword evidence="2" id="KW-0326">Glycosidase</keyword>
<dbReference type="InterPro" id="IPR044791">
    <property type="entry name" value="Beta-glucanase/XTH"/>
</dbReference>
<reference evidence="8" key="3">
    <citation type="submission" date="2015-04" db="UniProtKB">
        <authorList>
            <consortium name="EnsemblPlants"/>
        </authorList>
    </citation>
    <scope>IDENTIFICATION</scope>
    <source>
        <strain evidence="8">cv. Jemalong A17</strain>
    </source>
</reference>
<organism evidence="6 9">
    <name type="scientific">Medicago truncatula</name>
    <name type="common">Barrel medic</name>
    <name type="synonym">Medicago tribuloides</name>
    <dbReference type="NCBI Taxonomy" id="3880"/>
    <lineage>
        <taxon>Eukaryota</taxon>
        <taxon>Viridiplantae</taxon>
        <taxon>Streptophyta</taxon>
        <taxon>Embryophyta</taxon>
        <taxon>Tracheophyta</taxon>
        <taxon>Spermatophyta</taxon>
        <taxon>Magnoliopsida</taxon>
        <taxon>eudicotyledons</taxon>
        <taxon>Gunneridae</taxon>
        <taxon>Pentapetalae</taxon>
        <taxon>rosids</taxon>
        <taxon>fabids</taxon>
        <taxon>Fabales</taxon>
        <taxon>Fabaceae</taxon>
        <taxon>Papilionoideae</taxon>
        <taxon>50 kb inversion clade</taxon>
        <taxon>NPAAA clade</taxon>
        <taxon>Hologalegina</taxon>
        <taxon>IRL clade</taxon>
        <taxon>Trifolieae</taxon>
        <taxon>Medicago</taxon>
    </lineage>
</organism>
<dbReference type="EnsemblPlants" id="AES65798">
    <property type="protein sequence ID" value="AES65798"/>
    <property type="gene ID" value="MTR_2g049130"/>
</dbReference>
<reference evidence="6 9" key="1">
    <citation type="journal article" date="2011" name="Nature">
        <title>The Medicago genome provides insight into the evolution of rhizobial symbioses.</title>
        <authorList>
            <person name="Young N.D."/>
            <person name="Debelle F."/>
            <person name="Oldroyd G.E."/>
            <person name="Geurts R."/>
            <person name="Cannon S.B."/>
            <person name="Udvardi M.K."/>
            <person name="Benedito V.A."/>
            <person name="Mayer K.F."/>
            <person name="Gouzy J."/>
            <person name="Schoof H."/>
            <person name="Van de Peer Y."/>
            <person name="Proost S."/>
            <person name="Cook D.R."/>
            <person name="Meyers B.C."/>
            <person name="Spannagl M."/>
            <person name="Cheung F."/>
            <person name="De Mita S."/>
            <person name="Krishnakumar V."/>
            <person name="Gundlach H."/>
            <person name="Zhou S."/>
            <person name="Mudge J."/>
            <person name="Bharti A.K."/>
            <person name="Murray J.D."/>
            <person name="Naoumkina M.A."/>
            <person name="Rosen B."/>
            <person name="Silverstein K.A."/>
            <person name="Tang H."/>
            <person name="Rombauts S."/>
            <person name="Zhao P.X."/>
            <person name="Zhou P."/>
            <person name="Barbe V."/>
            <person name="Bardou P."/>
            <person name="Bechner M."/>
            <person name="Bellec A."/>
            <person name="Berger A."/>
            <person name="Berges H."/>
            <person name="Bidwell S."/>
            <person name="Bisseling T."/>
            <person name="Choisne N."/>
            <person name="Couloux A."/>
            <person name="Denny R."/>
            <person name="Deshpande S."/>
            <person name="Dai X."/>
            <person name="Doyle J.J."/>
            <person name="Dudez A.M."/>
            <person name="Farmer A.D."/>
            <person name="Fouteau S."/>
            <person name="Franken C."/>
            <person name="Gibelin C."/>
            <person name="Gish J."/>
            <person name="Goldstein S."/>
            <person name="Gonzalez A.J."/>
            <person name="Green P.J."/>
            <person name="Hallab A."/>
            <person name="Hartog M."/>
            <person name="Hua A."/>
            <person name="Humphray S.J."/>
            <person name="Jeong D.H."/>
            <person name="Jing Y."/>
            <person name="Jocker A."/>
            <person name="Kenton S.M."/>
            <person name="Kim D.J."/>
            <person name="Klee K."/>
            <person name="Lai H."/>
            <person name="Lang C."/>
            <person name="Lin S."/>
            <person name="Macmil S.L."/>
            <person name="Magdelenat G."/>
            <person name="Matthews L."/>
            <person name="McCorrison J."/>
            <person name="Monaghan E.L."/>
            <person name="Mun J.H."/>
            <person name="Najar F.Z."/>
            <person name="Nicholson C."/>
            <person name="Noirot C."/>
            <person name="O'Bleness M."/>
            <person name="Paule C.R."/>
            <person name="Poulain J."/>
            <person name="Prion F."/>
            <person name="Qin B."/>
            <person name="Qu C."/>
            <person name="Retzel E.F."/>
            <person name="Riddle C."/>
            <person name="Sallet E."/>
            <person name="Samain S."/>
            <person name="Samson N."/>
            <person name="Sanders I."/>
            <person name="Saurat O."/>
            <person name="Scarpelli C."/>
            <person name="Schiex T."/>
            <person name="Segurens B."/>
            <person name="Severin A.J."/>
            <person name="Sherrier D.J."/>
            <person name="Shi R."/>
            <person name="Sims S."/>
            <person name="Singer S.R."/>
            <person name="Sinharoy S."/>
            <person name="Sterck L."/>
            <person name="Viollet A."/>
            <person name="Wang B.B."/>
            <person name="Wang K."/>
            <person name="Wang M."/>
            <person name="Wang X."/>
            <person name="Warfsmann J."/>
            <person name="Weissenbach J."/>
            <person name="White D.D."/>
            <person name="White J.D."/>
            <person name="Wiley G.B."/>
            <person name="Wincker P."/>
            <person name="Xing Y."/>
            <person name="Yang L."/>
            <person name="Yao Z."/>
            <person name="Ying F."/>
            <person name="Zhai J."/>
            <person name="Zhou L."/>
            <person name="Zuber A."/>
            <person name="Denarie J."/>
            <person name="Dixon R.A."/>
            <person name="May G.D."/>
            <person name="Schwartz D.C."/>
            <person name="Rogers J."/>
            <person name="Quetier F."/>
            <person name="Town C.D."/>
            <person name="Roe B.A."/>
        </authorList>
    </citation>
    <scope>NUCLEOTIDE SEQUENCE [LARGE SCALE GENOMIC DNA]</scope>
    <source>
        <strain evidence="6">A17</strain>
        <strain evidence="8 9">cv. Jemalong A17</strain>
    </source>
</reference>
<dbReference type="AlphaFoldDB" id="G7IIT4"/>
<proteinExistence type="predicted"/>
<keyword evidence="9" id="KW-1185">Reference proteome</keyword>
<dbReference type="PROSITE" id="PS51762">
    <property type="entry name" value="GH16_2"/>
    <property type="match status" value="1"/>
</dbReference>
<accession>G7IIT4</accession>
<evidence type="ECO:0000256" key="4">
    <source>
        <dbReference type="SAM" id="SignalP"/>
    </source>
</evidence>
<keyword evidence="1" id="KW-0378">Hydrolase</keyword>
<dbReference type="InterPro" id="IPR016455">
    <property type="entry name" value="XTH"/>
</dbReference>
<keyword evidence="4" id="KW-0732">Signal</keyword>
<evidence type="ECO:0000256" key="1">
    <source>
        <dbReference type="ARBA" id="ARBA00022801"/>
    </source>
</evidence>
<evidence type="ECO:0000313" key="9">
    <source>
        <dbReference type="Proteomes" id="UP000002051"/>
    </source>
</evidence>
<protein>
    <submittedName>
        <fullName evidence="7">Putative xyloglucan:xyloglucosyl transferase</fullName>
        <ecNumber evidence="7">2.4.1.207</ecNumber>
    </submittedName>
    <submittedName>
        <fullName evidence="6">Xyloglucan endotransglucosylase/hydrolase family protein</fullName>
    </submittedName>
</protein>
<dbReference type="PIRSF" id="PIRSF005604">
    <property type="entry name" value="XET"/>
    <property type="match status" value="1"/>
</dbReference>
<evidence type="ECO:0000256" key="3">
    <source>
        <dbReference type="PIRSR" id="PIRSR005604-1"/>
    </source>
</evidence>
<dbReference type="OMA" id="TWGNSHV"/>
<evidence type="ECO:0000313" key="6">
    <source>
        <dbReference type="EMBL" id="AES65798.1"/>
    </source>
</evidence>
<evidence type="ECO:0000313" key="7">
    <source>
        <dbReference type="EMBL" id="RHN73920.1"/>
    </source>
</evidence>
<feature type="chain" id="PRO_5014485535" evidence="4">
    <location>
        <begin position="22"/>
        <end position="283"/>
    </location>
</feature>
<dbReference type="OrthoDB" id="2015456at2759"/>
<sequence length="283" mass="33050">MCLSPLSFLIVFLLGPLNVKGVDWDNVPFMQNYAPLWGQENMQILNQSREVQLTLNQESGSGFQSIHKYSSGWFNMKIKLPQNDSTEVITTFYLISVDGPTRDEIDFEFLGGNKERSHILHTNIFTNGQGGREQQFQFWFDPTADFHDYTFLWNEKQLVFFVDNIPIRVFKNNTDKGGSYPTQAMKIYATIWSSPWGSGGVPINWNEAPFEAHYRGFGINACQSQNPNIEQCNSFRYWWNTENYWELNFDQKQAYNNVRSKYLIYDYCTKQPENLECQGLHLN</sequence>
<dbReference type="KEGG" id="mtr:11411657"/>
<evidence type="ECO:0000256" key="2">
    <source>
        <dbReference type="ARBA" id="ARBA00023295"/>
    </source>
</evidence>
<feature type="domain" description="GH16" evidence="5">
    <location>
        <begin position="22"/>
        <end position="214"/>
    </location>
</feature>
<dbReference type="InterPro" id="IPR013320">
    <property type="entry name" value="ConA-like_dom_sf"/>
</dbReference>
<dbReference type="SUPFAM" id="SSF49899">
    <property type="entry name" value="Concanavalin A-like lectins/glucanases"/>
    <property type="match status" value="1"/>
</dbReference>
<dbReference type="PaxDb" id="3880-AES65798"/>
<dbReference type="Gene3D" id="2.60.120.200">
    <property type="match status" value="1"/>
</dbReference>
<dbReference type="EMBL" id="CM001218">
    <property type="protein sequence ID" value="AES65798.1"/>
    <property type="molecule type" value="Genomic_DNA"/>
</dbReference>
<evidence type="ECO:0000313" key="8">
    <source>
        <dbReference type="EnsemblPlants" id="AES65798"/>
    </source>
</evidence>
<dbReference type="GO" id="GO:0042546">
    <property type="term" value="P:cell wall biogenesis"/>
    <property type="evidence" value="ECO:0007669"/>
    <property type="project" value="InterPro"/>
</dbReference>
<name>G7IIT4_MEDTR</name>
<dbReference type="EC" id="2.4.1.207" evidence="7"/>
<dbReference type="GO" id="GO:0004553">
    <property type="term" value="F:hydrolase activity, hydrolyzing O-glycosyl compounds"/>
    <property type="evidence" value="ECO:0007669"/>
    <property type="project" value="InterPro"/>
</dbReference>
<dbReference type="HOGENOM" id="CLU_048041_0_1_1"/>
<evidence type="ECO:0000259" key="5">
    <source>
        <dbReference type="PROSITE" id="PS51762"/>
    </source>
</evidence>
<dbReference type="Proteomes" id="UP000002051">
    <property type="component" value="Chromosome 2"/>
</dbReference>
<reference evidence="6 9" key="2">
    <citation type="journal article" date="2014" name="BMC Genomics">
        <title>An improved genome release (version Mt4.0) for the model legume Medicago truncatula.</title>
        <authorList>
            <person name="Tang H."/>
            <person name="Krishnakumar V."/>
            <person name="Bidwell S."/>
            <person name="Rosen B."/>
            <person name="Chan A."/>
            <person name="Zhou S."/>
            <person name="Gentzbittel L."/>
            <person name="Childs K.L."/>
            <person name="Yandell M."/>
            <person name="Gundlach H."/>
            <person name="Mayer K.F."/>
            <person name="Schwartz D.C."/>
            <person name="Town C.D."/>
        </authorList>
    </citation>
    <scope>GENOME REANNOTATION</scope>
    <source>
        <strain evidence="6">A17</strain>
        <strain evidence="8 9">cv. Jemalong A17</strain>
    </source>
</reference>
<dbReference type="InterPro" id="IPR000757">
    <property type="entry name" value="Beta-glucanase-like"/>
</dbReference>
<dbReference type="STRING" id="3880.G7IIT4"/>
<dbReference type="GO" id="GO:0016762">
    <property type="term" value="F:xyloglucan:xyloglucosyl transferase activity"/>
    <property type="evidence" value="ECO:0007669"/>
    <property type="project" value="UniProtKB-EC"/>
</dbReference>
<reference evidence="7" key="4">
    <citation type="journal article" date="2018" name="Nat. Plants">
        <title>Whole-genome landscape of Medicago truncatula symbiotic genes.</title>
        <authorList>
            <person name="Pecrix Y."/>
            <person name="Gamas P."/>
            <person name="Carrere S."/>
        </authorList>
    </citation>
    <scope>NUCLEOTIDE SEQUENCE</scope>
    <source>
        <tissue evidence="7">Leaves</tissue>
    </source>
</reference>
<dbReference type="PANTHER" id="PTHR31062">
    <property type="entry name" value="XYLOGLUCAN ENDOTRANSGLUCOSYLASE/HYDROLASE PROTEIN 8-RELATED"/>
    <property type="match status" value="1"/>
</dbReference>
<feature type="active site" description="Proton donor" evidence="3">
    <location>
        <position position="108"/>
    </location>
</feature>
<keyword evidence="7" id="KW-0808">Transferase</keyword>